<sequence>MPWPCDGGAPGALAFVGSLSSSIWACTVRGQLSFPAHSEFNLSLPCSSWCRPADLGWPQGVAQPVPGPQIHCCNCRVTGTLGEWASSLSWLSLLTGTPLSPPATCRMPSLPAITHPSTSNPHSPQVSTHPPSLSYFMEETEPSEMRSALKVSCLLPPLSEETSPPPVVSCTPSLSLLHLCCLCPSAHADSTMLASADFTLTFFSTSPRKGLQHLRLPSLLRPLGFPQLLAAASQRLQDTHLTPQLSTPLGSASTPPGLPRPHGTQNVMFLCFFSFPNPSRPCVYLSMYVFIYLFIYDLFIDTPTLIDKEIKVDLTSIPLSSPCPNAWTCLTLVSSPGSP</sequence>
<dbReference type="Proteomes" id="UP000504640">
    <property type="component" value="Unplaced"/>
</dbReference>
<accession>A0A6J3FSA6</accession>
<protein>
    <submittedName>
        <fullName evidence="2">Uncharacterized protein LOC116533159</fullName>
    </submittedName>
</protein>
<keyword evidence="1" id="KW-1185">Reference proteome</keyword>
<evidence type="ECO:0000313" key="2">
    <source>
        <dbReference type="RefSeq" id="XP_032108668.1"/>
    </source>
</evidence>
<reference evidence="2" key="1">
    <citation type="submission" date="2025-08" db="UniProtKB">
        <authorList>
            <consortium name="RefSeq"/>
        </authorList>
    </citation>
    <scope>IDENTIFICATION</scope>
    <source>
        <tissue evidence="2">Blood</tissue>
    </source>
</reference>
<evidence type="ECO:0000313" key="1">
    <source>
        <dbReference type="Proteomes" id="UP000504640"/>
    </source>
</evidence>
<organism evidence="1 2">
    <name type="scientific">Sapajus apella</name>
    <name type="common">Brown-capped capuchin</name>
    <name type="synonym">Cebus apella</name>
    <dbReference type="NCBI Taxonomy" id="9515"/>
    <lineage>
        <taxon>Eukaryota</taxon>
        <taxon>Metazoa</taxon>
        <taxon>Chordata</taxon>
        <taxon>Craniata</taxon>
        <taxon>Vertebrata</taxon>
        <taxon>Euteleostomi</taxon>
        <taxon>Mammalia</taxon>
        <taxon>Eutheria</taxon>
        <taxon>Euarchontoglires</taxon>
        <taxon>Primates</taxon>
        <taxon>Haplorrhini</taxon>
        <taxon>Platyrrhini</taxon>
        <taxon>Cebidae</taxon>
        <taxon>Cebinae</taxon>
        <taxon>Sapajus</taxon>
    </lineage>
</organism>
<name>A0A6J3FSA6_SAPAP</name>
<gene>
    <name evidence="2" type="primary">LOC116533159</name>
</gene>
<dbReference type="AlphaFoldDB" id="A0A6J3FSA6"/>
<dbReference type="GeneID" id="116533159"/>
<proteinExistence type="predicted"/>
<dbReference type="RefSeq" id="XP_032108668.1">
    <property type="nucleotide sequence ID" value="XM_032252777.1"/>
</dbReference>